<evidence type="ECO:0000313" key="8">
    <source>
        <dbReference type="EMBL" id="KAH6826763.1"/>
    </source>
</evidence>
<evidence type="ECO:0000256" key="4">
    <source>
        <dbReference type="ARBA" id="ARBA00023015"/>
    </source>
</evidence>
<keyword evidence="9" id="KW-1185">Reference proteome</keyword>
<dbReference type="GO" id="GO:0008270">
    <property type="term" value="F:zinc ion binding"/>
    <property type="evidence" value="ECO:0007669"/>
    <property type="project" value="UniProtKB-KW"/>
</dbReference>
<evidence type="ECO:0000256" key="2">
    <source>
        <dbReference type="ARBA" id="ARBA00022771"/>
    </source>
</evidence>
<evidence type="ECO:0000313" key="9">
    <source>
        <dbReference type="Proteomes" id="UP001190926"/>
    </source>
</evidence>
<dbReference type="InterPro" id="IPR056280">
    <property type="entry name" value="AIPP2-like_SPOC"/>
</dbReference>
<feature type="region of interest" description="Disordered" evidence="6">
    <location>
        <begin position="18"/>
        <end position="78"/>
    </location>
</feature>
<name>A0AAD4P4P2_PERFH</name>
<protein>
    <recommendedName>
        <fullName evidence="7">AIPP2-like SPOC-like domain-containing protein</fullName>
    </recommendedName>
</protein>
<keyword evidence="1" id="KW-0479">Metal-binding</keyword>
<dbReference type="PANTHER" id="PTHR33304:SF42">
    <property type="entry name" value="BED-TYPE DOMAIN-CONTAINING PROTEIN"/>
    <property type="match status" value="1"/>
</dbReference>
<dbReference type="GO" id="GO:0140566">
    <property type="term" value="F:histone reader activity"/>
    <property type="evidence" value="ECO:0007669"/>
    <property type="project" value="InterPro"/>
</dbReference>
<comment type="caution">
    <text evidence="8">The sequence shown here is derived from an EMBL/GenBank/DDBJ whole genome shotgun (WGS) entry which is preliminary data.</text>
</comment>
<dbReference type="AlphaFoldDB" id="A0AAD4P4P2"/>
<dbReference type="PANTHER" id="PTHR33304">
    <property type="match status" value="1"/>
</dbReference>
<keyword evidence="5" id="KW-0804">Transcription</keyword>
<gene>
    <name evidence="8" type="ORF">C2S53_016901</name>
</gene>
<keyword evidence="4" id="KW-0805">Transcription regulation</keyword>
<dbReference type="GO" id="GO:0034244">
    <property type="term" value="P:negative regulation of transcription elongation by RNA polymerase II"/>
    <property type="evidence" value="ECO:0007669"/>
    <property type="project" value="InterPro"/>
</dbReference>
<dbReference type="InterPro" id="IPR049914">
    <property type="entry name" value="PHD1-3/5-6"/>
</dbReference>
<evidence type="ECO:0000256" key="6">
    <source>
        <dbReference type="SAM" id="MobiDB-lite"/>
    </source>
</evidence>
<feature type="domain" description="AIPP2-like SPOC-like" evidence="7">
    <location>
        <begin position="180"/>
        <end position="316"/>
    </location>
</feature>
<keyword evidence="2" id="KW-0863">Zinc-finger</keyword>
<keyword evidence="3" id="KW-0862">Zinc</keyword>
<feature type="compositionally biased region" description="Polar residues" evidence="6">
    <location>
        <begin position="99"/>
        <end position="114"/>
    </location>
</feature>
<proteinExistence type="predicted"/>
<evidence type="ECO:0000259" key="7">
    <source>
        <dbReference type="Pfam" id="PF23121"/>
    </source>
</evidence>
<evidence type="ECO:0000256" key="1">
    <source>
        <dbReference type="ARBA" id="ARBA00022723"/>
    </source>
</evidence>
<dbReference type="EMBL" id="SDAM02000161">
    <property type="protein sequence ID" value="KAH6826763.1"/>
    <property type="molecule type" value="Genomic_DNA"/>
</dbReference>
<dbReference type="Proteomes" id="UP001190926">
    <property type="component" value="Unassembled WGS sequence"/>
</dbReference>
<dbReference type="Pfam" id="PF23121">
    <property type="entry name" value="SPOC_AIPP2"/>
    <property type="match status" value="1"/>
</dbReference>
<evidence type="ECO:0000256" key="5">
    <source>
        <dbReference type="ARBA" id="ARBA00023163"/>
    </source>
</evidence>
<sequence length="328" mass="36775">MESRVDVKSSRRKRSYFRIMLDSDDDESNQIRSSESQKDGEKPTENLTGIDVVESDYHDPKLNNSHPTHYLTKRHKSSDYETSITESCSECDRHGFANSELNNNDATESESPLESSHYESSGEKLPKNPTNSPEDIEIEINSINQNIGKQAAGGLGFRYKLELPQQDQLYAPEPLIPALWAGGFTVTVSNTRSTFHGLNACLSTKACTAARFAVEQLPPSIQWEKLPRRCVWPKTFLQGLGPTALDIAVFFFPSLTKHDAAYQSLLFDLIRHDSALRAPLLGSESESEAELLLFTSIELPPLFTRFQGNLYLWGVFRGKPPQSSINCK</sequence>
<accession>A0AAD4P4P2</accession>
<feature type="compositionally biased region" description="Basic and acidic residues" evidence="6">
    <location>
        <begin position="116"/>
        <end position="126"/>
    </location>
</feature>
<evidence type="ECO:0000256" key="3">
    <source>
        <dbReference type="ARBA" id="ARBA00022833"/>
    </source>
</evidence>
<feature type="region of interest" description="Disordered" evidence="6">
    <location>
        <begin position="99"/>
        <end position="134"/>
    </location>
</feature>
<reference evidence="8 9" key="1">
    <citation type="journal article" date="2021" name="Nat. Commun.">
        <title>Incipient diploidization of the medicinal plant Perilla within 10,000 years.</title>
        <authorList>
            <person name="Zhang Y."/>
            <person name="Shen Q."/>
            <person name="Leng L."/>
            <person name="Zhang D."/>
            <person name="Chen S."/>
            <person name="Shi Y."/>
            <person name="Ning Z."/>
            <person name="Chen S."/>
        </authorList>
    </citation>
    <scope>NUCLEOTIDE SEQUENCE [LARGE SCALE GENOMIC DNA]</scope>
    <source>
        <strain evidence="9">cv. PC099</strain>
    </source>
</reference>
<organism evidence="8 9">
    <name type="scientific">Perilla frutescens var. hirtella</name>
    <name type="common">Perilla citriodora</name>
    <name type="synonym">Perilla setoyensis</name>
    <dbReference type="NCBI Taxonomy" id="608512"/>
    <lineage>
        <taxon>Eukaryota</taxon>
        <taxon>Viridiplantae</taxon>
        <taxon>Streptophyta</taxon>
        <taxon>Embryophyta</taxon>
        <taxon>Tracheophyta</taxon>
        <taxon>Spermatophyta</taxon>
        <taxon>Magnoliopsida</taxon>
        <taxon>eudicotyledons</taxon>
        <taxon>Gunneridae</taxon>
        <taxon>Pentapetalae</taxon>
        <taxon>asterids</taxon>
        <taxon>lamiids</taxon>
        <taxon>Lamiales</taxon>
        <taxon>Lamiaceae</taxon>
        <taxon>Nepetoideae</taxon>
        <taxon>Elsholtzieae</taxon>
        <taxon>Perilla</taxon>
    </lineage>
</organism>
<feature type="compositionally biased region" description="Basic and acidic residues" evidence="6">
    <location>
        <begin position="35"/>
        <end position="44"/>
    </location>
</feature>